<accession>A0A1Y2CEY1</accession>
<keyword evidence="3" id="KW-1185">Reference proteome</keyword>
<feature type="compositionally biased region" description="Basic and acidic residues" evidence="1">
    <location>
        <begin position="93"/>
        <end position="106"/>
    </location>
</feature>
<feature type="region of interest" description="Disordered" evidence="1">
    <location>
        <begin position="1"/>
        <end position="49"/>
    </location>
</feature>
<feature type="region of interest" description="Disordered" evidence="1">
    <location>
        <begin position="82"/>
        <end position="106"/>
    </location>
</feature>
<dbReference type="EMBL" id="MCGO01000019">
    <property type="protein sequence ID" value="ORY45589.1"/>
    <property type="molecule type" value="Genomic_DNA"/>
</dbReference>
<protein>
    <submittedName>
        <fullName evidence="2">Uncharacterized protein</fullName>
    </submittedName>
</protein>
<dbReference type="AlphaFoldDB" id="A0A1Y2CEY1"/>
<evidence type="ECO:0000313" key="2">
    <source>
        <dbReference type="EMBL" id="ORY45589.1"/>
    </source>
</evidence>
<evidence type="ECO:0000313" key="3">
    <source>
        <dbReference type="Proteomes" id="UP000193642"/>
    </source>
</evidence>
<sequence length="106" mass="11831">MGAQSSKAARRLQPTVPPTVSSSSTQQPIQQQQSDSPEIDAATKENFHKMNWSIKTTKVEADFKKDNEMLSILRSRKAAAVKANASTTFHQQGKTDRKQIPEKYVN</sequence>
<dbReference type="Proteomes" id="UP000193642">
    <property type="component" value="Unassembled WGS sequence"/>
</dbReference>
<gene>
    <name evidence="2" type="ORF">BCR33DRAFT_716251</name>
</gene>
<comment type="caution">
    <text evidence="2">The sequence shown here is derived from an EMBL/GenBank/DDBJ whole genome shotgun (WGS) entry which is preliminary data.</text>
</comment>
<evidence type="ECO:0000256" key="1">
    <source>
        <dbReference type="SAM" id="MobiDB-lite"/>
    </source>
</evidence>
<proteinExistence type="predicted"/>
<dbReference type="OrthoDB" id="2132737at2759"/>
<organism evidence="2 3">
    <name type="scientific">Rhizoclosmatium globosum</name>
    <dbReference type="NCBI Taxonomy" id="329046"/>
    <lineage>
        <taxon>Eukaryota</taxon>
        <taxon>Fungi</taxon>
        <taxon>Fungi incertae sedis</taxon>
        <taxon>Chytridiomycota</taxon>
        <taxon>Chytridiomycota incertae sedis</taxon>
        <taxon>Chytridiomycetes</taxon>
        <taxon>Chytridiales</taxon>
        <taxon>Chytriomycetaceae</taxon>
        <taxon>Rhizoclosmatium</taxon>
    </lineage>
</organism>
<reference evidence="2 3" key="1">
    <citation type="submission" date="2016-07" db="EMBL/GenBank/DDBJ databases">
        <title>Pervasive Adenine N6-methylation of Active Genes in Fungi.</title>
        <authorList>
            <consortium name="DOE Joint Genome Institute"/>
            <person name="Mondo S.J."/>
            <person name="Dannebaum R.O."/>
            <person name="Kuo R.C."/>
            <person name="Labutti K."/>
            <person name="Haridas S."/>
            <person name="Kuo A."/>
            <person name="Salamov A."/>
            <person name="Ahrendt S.R."/>
            <person name="Lipzen A."/>
            <person name="Sullivan W."/>
            <person name="Andreopoulos W.B."/>
            <person name="Clum A."/>
            <person name="Lindquist E."/>
            <person name="Daum C."/>
            <person name="Ramamoorthy G.K."/>
            <person name="Gryganskyi A."/>
            <person name="Culley D."/>
            <person name="Magnuson J.K."/>
            <person name="James T.Y."/>
            <person name="O'Malley M.A."/>
            <person name="Stajich J.E."/>
            <person name="Spatafora J.W."/>
            <person name="Visel A."/>
            <person name="Grigoriev I.V."/>
        </authorList>
    </citation>
    <scope>NUCLEOTIDE SEQUENCE [LARGE SCALE GENOMIC DNA]</scope>
    <source>
        <strain evidence="2 3">JEL800</strain>
    </source>
</reference>
<name>A0A1Y2CEY1_9FUNG</name>
<feature type="compositionally biased region" description="Low complexity" evidence="1">
    <location>
        <begin position="18"/>
        <end position="36"/>
    </location>
</feature>